<sequence>MSSQMQCHCRACRHNVPNEIIDLCSPQKQPVKRLRSDLGDSDEPYMCPICMENVRRRQPAATPCGHVFCYDCIQKAIGDYKKCPMCNKKIMRGHPAEKRRPPKKDFIFIYFLPSLLRCPLGCSQTRPMEKDPTPNPNLNPHPYPYLYLSPDPPLPWQLSESESRISKCPTLISALCL</sequence>
<dbReference type="SUPFAM" id="SSF57850">
    <property type="entry name" value="RING/U-box"/>
    <property type="match status" value="1"/>
</dbReference>
<evidence type="ECO:0000256" key="1">
    <source>
        <dbReference type="ARBA" id="ARBA00022723"/>
    </source>
</evidence>
<dbReference type="HOGENOM" id="CLU_072702_4_1_1"/>
<evidence type="ECO:0000313" key="6">
    <source>
        <dbReference type="EMBL" id="DAA02480.1"/>
    </source>
</evidence>
<evidence type="ECO:0000256" key="2">
    <source>
        <dbReference type="ARBA" id="ARBA00022771"/>
    </source>
</evidence>
<dbReference type="ExpressionAtlas" id="Q6IGI4">
    <property type="expression patterns" value="baseline and differential"/>
</dbReference>
<dbReference type="VEuPathDB" id="VectorBase:FBgn0262360"/>
<reference evidence="6" key="1">
    <citation type="journal article" date="2003" name="Genome Biol.">
        <title>An integrated gene annotation and transcriptional profiling approach towards the full gene content of the Drosophila genome.</title>
        <authorList>
            <person name="Hild M."/>
            <person name="Beckmann B."/>
            <person name="Haas S.A."/>
            <person name="Koch B."/>
            <person name="Solovyev V."/>
            <person name="Busold C."/>
            <person name="Fellenberg K."/>
            <person name="Boutros M."/>
            <person name="Vingron M."/>
            <person name="Sauer F."/>
            <person name="Hoheisel J.D."/>
            <person name="Paro R."/>
        </authorList>
    </citation>
    <scope>NUCLEOTIDE SEQUENCE</scope>
</reference>
<protein>
    <submittedName>
        <fullName evidence="6">HDC06237</fullName>
    </submittedName>
</protein>
<dbReference type="Gene3D" id="3.30.40.10">
    <property type="entry name" value="Zinc/RING finger domain, C3HC4 (zinc finger)"/>
    <property type="match status" value="1"/>
</dbReference>
<organism evidence="6">
    <name type="scientific">Drosophila melanogaster</name>
    <name type="common">Fruit fly</name>
    <dbReference type="NCBI Taxonomy" id="7227"/>
    <lineage>
        <taxon>Eukaryota</taxon>
        <taxon>Metazoa</taxon>
        <taxon>Ecdysozoa</taxon>
        <taxon>Arthropoda</taxon>
        <taxon>Hexapoda</taxon>
        <taxon>Insecta</taxon>
        <taxon>Pterygota</taxon>
        <taxon>Neoptera</taxon>
        <taxon>Endopterygota</taxon>
        <taxon>Diptera</taxon>
        <taxon>Brachycera</taxon>
        <taxon>Muscomorpha</taxon>
        <taxon>Ephydroidea</taxon>
        <taxon>Drosophilidae</taxon>
        <taxon>Drosophila</taxon>
        <taxon>Sophophora</taxon>
    </lineage>
</organism>
<dbReference type="Pfam" id="PF13920">
    <property type="entry name" value="zf-C3HC4_3"/>
    <property type="match status" value="1"/>
</dbReference>
<dbReference type="InterPro" id="IPR013083">
    <property type="entry name" value="Znf_RING/FYVE/PHD"/>
</dbReference>
<keyword evidence="2 4" id="KW-0863">Zinc-finger</keyword>
<dbReference type="PANTHER" id="PTHR23041:SF78">
    <property type="entry name" value="E3 UBIQUITIN-PROTEIN LIGASE RNF4"/>
    <property type="match status" value="1"/>
</dbReference>
<dbReference type="InterPro" id="IPR017907">
    <property type="entry name" value="Znf_RING_CS"/>
</dbReference>
<evidence type="ECO:0000256" key="3">
    <source>
        <dbReference type="ARBA" id="ARBA00022833"/>
    </source>
</evidence>
<proteinExistence type="predicted"/>
<dbReference type="InterPro" id="IPR001841">
    <property type="entry name" value="Znf_RING"/>
</dbReference>
<dbReference type="PANTHER" id="PTHR23041">
    <property type="entry name" value="RING FINGER DOMAIN-CONTAINING"/>
    <property type="match status" value="1"/>
</dbReference>
<keyword evidence="1" id="KW-0479">Metal-binding</keyword>
<dbReference type="OrthoDB" id="6105938at2759"/>
<name>Q6IGI4_DROME</name>
<dbReference type="AlphaFoldDB" id="Q6IGI4"/>
<dbReference type="PROSITE" id="PS50089">
    <property type="entry name" value="ZF_RING_2"/>
    <property type="match status" value="1"/>
</dbReference>
<evidence type="ECO:0000256" key="4">
    <source>
        <dbReference type="PROSITE-ProRule" id="PRU00175"/>
    </source>
</evidence>
<dbReference type="InterPro" id="IPR047134">
    <property type="entry name" value="RNF4"/>
</dbReference>
<evidence type="ECO:0000259" key="5">
    <source>
        <dbReference type="PROSITE" id="PS50089"/>
    </source>
</evidence>
<dbReference type="EMBL" id="BK003782">
    <property type="protein sequence ID" value="DAA02480.1"/>
    <property type="molecule type" value="Genomic_DNA"/>
</dbReference>
<gene>
    <name evidence="6" type="ORF">HDC06237</name>
</gene>
<feature type="domain" description="RING-type" evidence="5">
    <location>
        <begin position="47"/>
        <end position="87"/>
    </location>
</feature>
<keyword evidence="3" id="KW-0862">Zinc</keyword>
<accession>Q6IGI4</accession>
<dbReference type="SMART" id="SM00184">
    <property type="entry name" value="RING"/>
    <property type="match status" value="1"/>
</dbReference>
<dbReference type="PROSITE" id="PS00518">
    <property type="entry name" value="ZF_RING_1"/>
    <property type="match status" value="1"/>
</dbReference>
<dbReference type="GO" id="GO:0008270">
    <property type="term" value="F:zinc ion binding"/>
    <property type="evidence" value="ECO:0007669"/>
    <property type="project" value="UniProtKB-KW"/>
</dbReference>
<dbReference type="Bgee" id="FBgn0262360">
    <property type="expression patterns" value="Expressed in early elongation stage spermatid (Drosophila) in testis and 16 other cell types or tissues"/>
</dbReference>